<feature type="region of interest" description="Disordered" evidence="1">
    <location>
        <begin position="175"/>
        <end position="205"/>
    </location>
</feature>
<proteinExistence type="predicted"/>
<dbReference type="EMBL" id="JADCNL010000002">
    <property type="protein sequence ID" value="KAG0491403.1"/>
    <property type="molecule type" value="Genomic_DNA"/>
</dbReference>
<accession>A0A835RSK0</accession>
<evidence type="ECO:0000313" key="2">
    <source>
        <dbReference type="EMBL" id="KAG0491403.1"/>
    </source>
</evidence>
<protein>
    <submittedName>
        <fullName evidence="2">Uncharacterized protein</fullName>
    </submittedName>
</protein>
<dbReference type="Proteomes" id="UP000636800">
    <property type="component" value="Chromosome 2"/>
</dbReference>
<organism evidence="2 3">
    <name type="scientific">Vanilla planifolia</name>
    <name type="common">Vanilla</name>
    <dbReference type="NCBI Taxonomy" id="51239"/>
    <lineage>
        <taxon>Eukaryota</taxon>
        <taxon>Viridiplantae</taxon>
        <taxon>Streptophyta</taxon>
        <taxon>Embryophyta</taxon>
        <taxon>Tracheophyta</taxon>
        <taxon>Spermatophyta</taxon>
        <taxon>Magnoliopsida</taxon>
        <taxon>Liliopsida</taxon>
        <taxon>Asparagales</taxon>
        <taxon>Orchidaceae</taxon>
        <taxon>Vanilloideae</taxon>
        <taxon>Vanilleae</taxon>
        <taxon>Vanilla</taxon>
    </lineage>
</organism>
<feature type="compositionally biased region" description="Basic and acidic residues" evidence="1">
    <location>
        <begin position="175"/>
        <end position="187"/>
    </location>
</feature>
<dbReference type="AlphaFoldDB" id="A0A835RSK0"/>
<evidence type="ECO:0000313" key="3">
    <source>
        <dbReference type="Proteomes" id="UP000636800"/>
    </source>
</evidence>
<gene>
    <name evidence="2" type="ORF">HPP92_004801</name>
</gene>
<sequence>MAPQKVVRFILVPRLQPLSGLFRDRIRARAGRFTPKQKEGEYATAGGLHRSPNAATPTKSAERSTKTFDAALVCGSRCGGHELVKAALNANFRRRNWHRAWRAADGILELEEWEDLAVGEELVGNRWIIGREAVASGEVEFACRWRGICLLLNVRGDFFPFFFWGEGDPRHLRHYGEKREKQEEGGRRGSGFEGRNRDGNEEDLG</sequence>
<comment type="caution">
    <text evidence="2">The sequence shown here is derived from an EMBL/GenBank/DDBJ whole genome shotgun (WGS) entry which is preliminary data.</text>
</comment>
<reference evidence="2 3" key="1">
    <citation type="journal article" date="2020" name="Nat. Food">
        <title>A phased Vanilla planifolia genome enables genetic improvement of flavour and production.</title>
        <authorList>
            <person name="Hasing T."/>
            <person name="Tang H."/>
            <person name="Brym M."/>
            <person name="Khazi F."/>
            <person name="Huang T."/>
            <person name="Chambers A.H."/>
        </authorList>
    </citation>
    <scope>NUCLEOTIDE SEQUENCE [LARGE SCALE GENOMIC DNA]</scope>
    <source>
        <tissue evidence="2">Leaf</tissue>
    </source>
</reference>
<feature type="region of interest" description="Disordered" evidence="1">
    <location>
        <begin position="35"/>
        <end position="62"/>
    </location>
</feature>
<keyword evidence="3" id="KW-1185">Reference proteome</keyword>
<evidence type="ECO:0000256" key="1">
    <source>
        <dbReference type="SAM" id="MobiDB-lite"/>
    </source>
</evidence>
<name>A0A835RSK0_VANPL</name>